<dbReference type="AlphaFoldDB" id="A0AAD9H2T5"/>
<comment type="caution">
    <text evidence="1">The sequence shown here is derived from an EMBL/GenBank/DDBJ whole genome shotgun (WGS) entry which is preliminary data.</text>
</comment>
<reference evidence="1" key="1">
    <citation type="submission" date="2021-06" db="EMBL/GenBank/DDBJ databases">
        <title>Comparative genomics, transcriptomics and evolutionary studies reveal genomic signatures of adaptation to plant cell wall in hemibiotrophic fungi.</title>
        <authorList>
            <consortium name="DOE Joint Genome Institute"/>
            <person name="Baroncelli R."/>
            <person name="Diaz J.F."/>
            <person name="Benocci T."/>
            <person name="Peng M."/>
            <person name="Battaglia E."/>
            <person name="Haridas S."/>
            <person name="Andreopoulos W."/>
            <person name="Labutti K."/>
            <person name="Pangilinan J."/>
            <person name="Floch G.L."/>
            <person name="Makela M.R."/>
            <person name="Henrissat B."/>
            <person name="Grigoriev I.V."/>
            <person name="Crouch J.A."/>
            <person name="De Vries R.P."/>
            <person name="Sukno S.A."/>
            <person name="Thon M.R."/>
        </authorList>
    </citation>
    <scope>NUCLEOTIDE SEQUENCE</scope>
    <source>
        <strain evidence="1">MAFF235873</strain>
    </source>
</reference>
<evidence type="ECO:0000313" key="1">
    <source>
        <dbReference type="EMBL" id="KAK2021038.1"/>
    </source>
</evidence>
<organism evidence="1 2">
    <name type="scientific">Colletotrichum zoysiae</name>
    <dbReference type="NCBI Taxonomy" id="1216348"/>
    <lineage>
        <taxon>Eukaryota</taxon>
        <taxon>Fungi</taxon>
        <taxon>Dikarya</taxon>
        <taxon>Ascomycota</taxon>
        <taxon>Pezizomycotina</taxon>
        <taxon>Sordariomycetes</taxon>
        <taxon>Hypocreomycetidae</taxon>
        <taxon>Glomerellales</taxon>
        <taxon>Glomerellaceae</taxon>
        <taxon>Colletotrichum</taxon>
        <taxon>Colletotrichum graminicola species complex</taxon>
    </lineage>
</organism>
<dbReference type="EMBL" id="MU843143">
    <property type="protein sequence ID" value="KAK2021038.1"/>
    <property type="molecule type" value="Genomic_DNA"/>
</dbReference>
<dbReference type="Proteomes" id="UP001232148">
    <property type="component" value="Unassembled WGS sequence"/>
</dbReference>
<evidence type="ECO:0000313" key="2">
    <source>
        <dbReference type="Proteomes" id="UP001232148"/>
    </source>
</evidence>
<sequence length="95" mass="10047">MDIGTGLKASGIDATRVAWDSRRASSRLSVRAGVVWDPAKVLLCIFLVVGVRLFGRSVGRSVGGFNCWCASSQSSGPLFTFFRFGIAGGAPGHRN</sequence>
<proteinExistence type="predicted"/>
<gene>
    <name evidence="1" type="ORF">LX32DRAFT_646801</name>
</gene>
<keyword evidence="2" id="KW-1185">Reference proteome</keyword>
<protein>
    <submittedName>
        <fullName evidence="1">Uncharacterized protein</fullName>
    </submittedName>
</protein>
<name>A0AAD9H2T5_9PEZI</name>
<accession>A0AAD9H2T5</accession>